<dbReference type="Proteomes" id="UP000093737">
    <property type="component" value="Unassembled WGS sequence"/>
</dbReference>
<organism evidence="1 2">
    <name type="scientific">Rhizobium loti</name>
    <name type="common">Mesorhizobium loti</name>
    <dbReference type="NCBI Taxonomy" id="381"/>
    <lineage>
        <taxon>Bacteria</taxon>
        <taxon>Pseudomonadati</taxon>
        <taxon>Pseudomonadota</taxon>
        <taxon>Alphaproteobacteria</taxon>
        <taxon>Hyphomicrobiales</taxon>
        <taxon>Phyllobacteriaceae</taxon>
        <taxon>Mesorhizobium</taxon>
    </lineage>
</organism>
<evidence type="ECO:0000313" key="1">
    <source>
        <dbReference type="EMBL" id="OBQ65294.1"/>
    </source>
</evidence>
<accession>A0A6M7TTM5</accession>
<dbReference type="AlphaFoldDB" id="A0A6M7TTM5"/>
<proteinExistence type="predicted"/>
<dbReference type="Pfam" id="PF14281">
    <property type="entry name" value="PDDEXK_4"/>
    <property type="match status" value="1"/>
</dbReference>
<comment type="caution">
    <text evidence="1">The sequence shown here is derived from an EMBL/GenBank/DDBJ whole genome shotgun (WGS) entry which is preliminary data.</text>
</comment>
<protein>
    <submittedName>
        <fullName evidence="1">Uncharacterized protein</fullName>
    </submittedName>
</protein>
<name>A0A6M7TTM5_RHILI</name>
<dbReference type="EMBL" id="LYTK01000012">
    <property type="protein sequence ID" value="OBQ65294.1"/>
    <property type="molecule type" value="Genomic_DNA"/>
</dbReference>
<evidence type="ECO:0000313" key="2">
    <source>
        <dbReference type="Proteomes" id="UP000093737"/>
    </source>
</evidence>
<gene>
    <name evidence="1" type="ORF">A8145_13960</name>
</gene>
<reference evidence="1 2" key="1">
    <citation type="submission" date="2016-05" db="EMBL/GenBank/DDBJ databases">
        <authorList>
            <person name="Ramsay J.P."/>
        </authorList>
    </citation>
    <scope>NUCLEOTIDE SEQUENCE [LARGE SCALE GENOMIC DNA]</scope>
    <source>
        <strain evidence="1 2">NZP2042</strain>
    </source>
</reference>
<sequence>MLRDTPMQDELESLFVNNEKLQQIQAYINRFNPIRVMRMEGMEIRHSAILAWLMDPQETHGFGDHFLKSFLAEALRGNSGRRPSALEVAQADLRDADIRREWNNIDILVLSPRNGWAFVVENKFHSVQHGGQLKKYRDRIEELVDLSRGSPQTKLLIQGVFLTLSEEMPEDSSYVTIRYATICTFLQRFLKQESYQISAEVRIFLNHYIEILEVATGMSKELLEMQKLARQLYREHRKVLEFVQTHGAGSDFALAARNLFGENTDYLGQISIGGRDYIFNALSNSNVSFLPLNWYEALGEDTLEWPGCEDWWAGYPLIVWLDMWNNPQKNGGGLKLHVEVGPLADHEFRKGVIERIQSIAEEKKLANIRFQNGATDKAKKFSKFFRNNTANVEDVQNVEIIEDQIKVLLKKFQPEFDAVGSILSEFKRYGKADT</sequence>
<dbReference type="InterPro" id="IPR029470">
    <property type="entry name" value="PDDEXK_4"/>
</dbReference>